<dbReference type="InterPro" id="IPR028842">
    <property type="entry name" value="Afadin"/>
</dbReference>
<dbReference type="PROSITE" id="PS50200">
    <property type="entry name" value="RA"/>
    <property type="match status" value="1"/>
</dbReference>
<gene>
    <name evidence="2" type="ORF">BLA29_009352</name>
</gene>
<dbReference type="GO" id="GO:0032880">
    <property type="term" value="P:regulation of protein localization"/>
    <property type="evidence" value="ECO:0007669"/>
    <property type="project" value="TreeGrafter"/>
</dbReference>
<dbReference type="Proteomes" id="UP000194236">
    <property type="component" value="Unassembled WGS sequence"/>
</dbReference>
<dbReference type="Pfam" id="PF00788">
    <property type="entry name" value="RA"/>
    <property type="match status" value="1"/>
</dbReference>
<evidence type="ECO:0000313" key="2">
    <source>
        <dbReference type="EMBL" id="OTF80351.1"/>
    </source>
</evidence>
<sequence length="283" mass="31013">KKLQQFSQEGGPEAGGTLRIFGESINQDVPYKTILLSTRDTAAFAVKEILEKYGKDKEDPAQYCLVQVIVPYLNNGSVPDATTANGVTNGPQSLPDTTTQNGIREYILDDDDCPLIIERSHNKSRGVLTFHIRRRPPDYQPRRRKKKIGNQMIDGVANAVAAAAAGGVGVSDEYCESTTTANKMMPYLLEVDPDGSEIFRPGVIPKRHYLNTSILEIGTDVDVIAEKSPNPNLSTLQLHGPNIQPHHCTIANTDGIIIVTPSNREAETFINGTKIYETTVLKP</sequence>
<dbReference type="CDD" id="cd01781">
    <property type="entry name" value="RA2_Afadin"/>
    <property type="match status" value="1"/>
</dbReference>
<dbReference type="InterPro" id="IPR000253">
    <property type="entry name" value="FHA_dom"/>
</dbReference>
<dbReference type="EMBL" id="MUJZ01018641">
    <property type="protein sequence ID" value="OTF80351.1"/>
    <property type="molecule type" value="Genomic_DNA"/>
</dbReference>
<dbReference type="SUPFAM" id="SSF49879">
    <property type="entry name" value="SMAD/FHA domain"/>
    <property type="match status" value="1"/>
</dbReference>
<dbReference type="GO" id="GO:0050839">
    <property type="term" value="F:cell adhesion molecule binding"/>
    <property type="evidence" value="ECO:0007669"/>
    <property type="project" value="TreeGrafter"/>
</dbReference>
<protein>
    <recommendedName>
        <fullName evidence="1">Ras-associating domain-containing protein</fullName>
    </recommendedName>
</protein>
<dbReference type="PANTHER" id="PTHR10398">
    <property type="entry name" value="AFADIN"/>
    <property type="match status" value="1"/>
</dbReference>
<dbReference type="Gene3D" id="2.60.200.20">
    <property type="match status" value="1"/>
</dbReference>
<dbReference type="InterPro" id="IPR029071">
    <property type="entry name" value="Ubiquitin-like_domsf"/>
</dbReference>
<dbReference type="OrthoDB" id="6422148at2759"/>
<dbReference type="PANTHER" id="PTHR10398:SF2">
    <property type="entry name" value="AFADIN"/>
    <property type="match status" value="1"/>
</dbReference>
<feature type="non-terminal residue" evidence="2">
    <location>
        <position position="1"/>
    </location>
</feature>
<comment type="caution">
    <text evidence="2">The sequence shown here is derived from an EMBL/GenBank/DDBJ whole genome shotgun (WGS) entry which is preliminary data.</text>
</comment>
<evidence type="ECO:0000259" key="1">
    <source>
        <dbReference type="PROSITE" id="PS50200"/>
    </source>
</evidence>
<dbReference type="AlphaFoldDB" id="A0A1Y3BHE8"/>
<reference evidence="2 3" key="1">
    <citation type="submission" date="2017-03" db="EMBL/GenBank/DDBJ databases">
        <title>Genome Survey of Euroglyphus maynei.</title>
        <authorList>
            <person name="Arlian L.G."/>
            <person name="Morgan M.S."/>
            <person name="Rider S.D."/>
        </authorList>
    </citation>
    <scope>NUCLEOTIDE SEQUENCE [LARGE SCALE GENOMIC DNA]</scope>
    <source>
        <strain evidence="2">Arlian Lab</strain>
        <tissue evidence="2">Whole body</tissue>
    </source>
</reference>
<keyword evidence="3" id="KW-1185">Reference proteome</keyword>
<accession>A0A1Y3BHE8</accession>
<proteinExistence type="predicted"/>
<evidence type="ECO:0000313" key="3">
    <source>
        <dbReference type="Proteomes" id="UP000194236"/>
    </source>
</evidence>
<organism evidence="2 3">
    <name type="scientific">Euroglyphus maynei</name>
    <name type="common">Mayne's house dust mite</name>
    <dbReference type="NCBI Taxonomy" id="6958"/>
    <lineage>
        <taxon>Eukaryota</taxon>
        <taxon>Metazoa</taxon>
        <taxon>Ecdysozoa</taxon>
        <taxon>Arthropoda</taxon>
        <taxon>Chelicerata</taxon>
        <taxon>Arachnida</taxon>
        <taxon>Acari</taxon>
        <taxon>Acariformes</taxon>
        <taxon>Sarcoptiformes</taxon>
        <taxon>Astigmata</taxon>
        <taxon>Psoroptidia</taxon>
        <taxon>Analgoidea</taxon>
        <taxon>Pyroglyphidae</taxon>
        <taxon>Pyroglyphinae</taxon>
        <taxon>Euroglyphus</taxon>
    </lineage>
</organism>
<dbReference type="Pfam" id="PF00498">
    <property type="entry name" value="FHA"/>
    <property type="match status" value="1"/>
</dbReference>
<dbReference type="GO" id="GO:0005912">
    <property type="term" value="C:adherens junction"/>
    <property type="evidence" value="ECO:0007669"/>
    <property type="project" value="TreeGrafter"/>
</dbReference>
<dbReference type="SMART" id="SM00314">
    <property type="entry name" value="RA"/>
    <property type="match status" value="1"/>
</dbReference>
<dbReference type="InterPro" id="IPR008984">
    <property type="entry name" value="SMAD_FHA_dom_sf"/>
</dbReference>
<dbReference type="InterPro" id="IPR000159">
    <property type="entry name" value="RA_dom"/>
</dbReference>
<dbReference type="CDD" id="cd22711">
    <property type="entry name" value="FHA_AFDN"/>
    <property type="match status" value="1"/>
</dbReference>
<name>A0A1Y3BHE8_EURMA</name>
<feature type="domain" description="Ras-associating" evidence="1">
    <location>
        <begin position="14"/>
        <end position="137"/>
    </location>
</feature>
<dbReference type="SUPFAM" id="SSF54236">
    <property type="entry name" value="Ubiquitin-like"/>
    <property type="match status" value="1"/>
</dbReference>
<feature type="non-terminal residue" evidence="2">
    <location>
        <position position="283"/>
    </location>
</feature>
<dbReference type="Gene3D" id="3.10.20.90">
    <property type="entry name" value="Phosphatidylinositol 3-kinase Catalytic Subunit, Chain A, domain 1"/>
    <property type="match status" value="1"/>
</dbReference>
<dbReference type="GO" id="GO:0007165">
    <property type="term" value="P:signal transduction"/>
    <property type="evidence" value="ECO:0007669"/>
    <property type="project" value="InterPro"/>
</dbReference>